<dbReference type="CTD" id="7993"/>
<dbReference type="Gene3D" id="3.10.20.90">
    <property type="entry name" value="Phosphatidylinositol 3-kinase Catalytic Subunit, Chain A, domain 1"/>
    <property type="match status" value="1"/>
</dbReference>
<dbReference type="InterPro" id="IPR001012">
    <property type="entry name" value="UBX_dom"/>
</dbReference>
<proteinExistence type="predicted"/>
<dbReference type="PANTHER" id="PTHR23322:SF93">
    <property type="entry name" value="UBX DOMAIN-CONTAINING PROTEIN 8"/>
    <property type="match status" value="1"/>
</dbReference>
<dbReference type="SUPFAM" id="SSF54236">
    <property type="entry name" value="Ubiquitin-like"/>
    <property type="match status" value="1"/>
</dbReference>
<reference evidence="4" key="2">
    <citation type="submission" date="2025-09" db="UniProtKB">
        <authorList>
            <consortium name="Ensembl"/>
        </authorList>
    </citation>
    <scope>IDENTIFICATION</scope>
</reference>
<keyword evidence="2" id="KW-0472">Membrane</keyword>
<dbReference type="Proteomes" id="UP000261540">
    <property type="component" value="Unplaced"/>
</dbReference>
<dbReference type="OrthoDB" id="1920064at2759"/>
<dbReference type="Pfam" id="PF00789">
    <property type="entry name" value="UBX"/>
    <property type="match status" value="1"/>
</dbReference>
<dbReference type="GO" id="GO:0036503">
    <property type="term" value="P:ERAD pathway"/>
    <property type="evidence" value="ECO:0007669"/>
    <property type="project" value="InterPro"/>
</dbReference>
<feature type="compositionally biased region" description="Basic and acidic residues" evidence="1">
    <location>
        <begin position="72"/>
        <end position="95"/>
    </location>
</feature>
<feature type="domain" description="UBX" evidence="3">
    <location>
        <begin position="193"/>
        <end position="269"/>
    </location>
</feature>
<evidence type="ECO:0000259" key="3">
    <source>
        <dbReference type="PROSITE" id="PS50033"/>
    </source>
</evidence>
<feature type="transmembrane region" description="Helical" evidence="2">
    <location>
        <begin position="6"/>
        <end position="23"/>
    </location>
</feature>
<keyword evidence="2" id="KW-1133">Transmembrane helix</keyword>
<name>A0A3B3QY26_9TELE</name>
<dbReference type="InterPro" id="IPR017247">
    <property type="entry name" value="UBXN8"/>
</dbReference>
<dbReference type="Ensembl" id="ENSPKIT00000035168.1">
    <property type="protein sequence ID" value="ENSPKIP00000011028.1"/>
    <property type="gene ID" value="ENSPKIG00000025508.1"/>
</dbReference>
<dbReference type="PANTHER" id="PTHR23322">
    <property type="entry name" value="FAS-ASSOCIATED PROTEIN"/>
    <property type="match status" value="1"/>
</dbReference>
<dbReference type="InterPro" id="IPR029071">
    <property type="entry name" value="Ubiquitin-like_domsf"/>
</dbReference>
<dbReference type="STRING" id="1676925.ENSPKIP00000011028"/>
<evidence type="ECO:0000256" key="2">
    <source>
        <dbReference type="SAM" id="Phobius"/>
    </source>
</evidence>
<organism evidence="4 5">
    <name type="scientific">Paramormyrops kingsleyae</name>
    <dbReference type="NCBI Taxonomy" id="1676925"/>
    <lineage>
        <taxon>Eukaryota</taxon>
        <taxon>Metazoa</taxon>
        <taxon>Chordata</taxon>
        <taxon>Craniata</taxon>
        <taxon>Vertebrata</taxon>
        <taxon>Euteleostomi</taxon>
        <taxon>Actinopterygii</taxon>
        <taxon>Neopterygii</taxon>
        <taxon>Teleostei</taxon>
        <taxon>Osteoglossocephala</taxon>
        <taxon>Osteoglossomorpha</taxon>
        <taxon>Osteoglossiformes</taxon>
        <taxon>Mormyridae</taxon>
        <taxon>Paramormyrops</taxon>
    </lineage>
</organism>
<feature type="region of interest" description="Disordered" evidence="1">
    <location>
        <begin position="59"/>
        <end position="107"/>
    </location>
</feature>
<dbReference type="InterPro" id="IPR050730">
    <property type="entry name" value="UBX_domain-protein"/>
</dbReference>
<dbReference type="PIRSF" id="PIRSF037632">
    <property type="entry name" value="UBX_Rep6"/>
    <property type="match status" value="1"/>
</dbReference>
<reference evidence="4" key="1">
    <citation type="submission" date="2025-08" db="UniProtKB">
        <authorList>
            <consortium name="Ensembl"/>
        </authorList>
    </citation>
    <scope>IDENTIFICATION</scope>
</reference>
<evidence type="ECO:0000256" key="1">
    <source>
        <dbReference type="SAM" id="MobiDB-lite"/>
    </source>
</evidence>
<dbReference type="PROSITE" id="PS50033">
    <property type="entry name" value="UBX"/>
    <property type="match status" value="1"/>
</dbReference>
<sequence>MGAPKAIVLFGIISLSFLCCVYMRNYKKDFKAALLLMGRGLFLLVLSSWLLSLLYTRLRSSSPSSPTPQARSEYEDVSQKRELARKDQQERHSEKASTYQESVLKPRQEARLQNKEQRFYRMTGEAWKLTRGQLLGEGDPSTEHLKDEDIDESPNVKAIRRRKLPETVSHIPAKADVPKEKRVVVLPDEPPENAEGMVRVVLRCPSGRTIQRKFFKSHSSRVLLDWMLKSGFPPHIYAICTSYPRRPLRMEKDLSLEDAGIDTDTVLNVEEMDLPQSEIHHLSD</sequence>
<dbReference type="GeneTree" id="ENSGT00390000018326"/>
<keyword evidence="5" id="KW-1185">Reference proteome</keyword>
<accession>A0A3B3QY26</accession>
<dbReference type="GO" id="GO:0043130">
    <property type="term" value="F:ubiquitin binding"/>
    <property type="evidence" value="ECO:0007669"/>
    <property type="project" value="TreeGrafter"/>
</dbReference>
<dbReference type="KEGG" id="pki:111835926"/>
<feature type="transmembrane region" description="Helical" evidence="2">
    <location>
        <begin position="35"/>
        <end position="55"/>
    </location>
</feature>
<evidence type="ECO:0000313" key="5">
    <source>
        <dbReference type="Proteomes" id="UP000261540"/>
    </source>
</evidence>
<protein>
    <submittedName>
        <fullName evidence="4">UBX domain protein 8</fullName>
    </submittedName>
</protein>
<evidence type="ECO:0000313" key="4">
    <source>
        <dbReference type="Ensembl" id="ENSPKIP00000011028.1"/>
    </source>
</evidence>
<keyword evidence="2" id="KW-0812">Transmembrane</keyword>
<dbReference type="AlphaFoldDB" id="A0A3B3QY26"/>